<dbReference type="SUPFAM" id="SSF58104">
    <property type="entry name" value="Methyl-accepting chemotaxis protein (MCP) signaling domain"/>
    <property type="match status" value="1"/>
</dbReference>
<evidence type="ECO:0000256" key="4">
    <source>
        <dbReference type="ARBA" id="ARBA00022989"/>
    </source>
</evidence>
<dbReference type="EMBL" id="JBHRYR010000002">
    <property type="protein sequence ID" value="MFC3852016.1"/>
    <property type="molecule type" value="Genomic_DNA"/>
</dbReference>
<dbReference type="InterPro" id="IPR000727">
    <property type="entry name" value="T_SNARE_dom"/>
</dbReference>
<evidence type="ECO:0000256" key="1">
    <source>
        <dbReference type="ARBA" id="ARBA00004429"/>
    </source>
</evidence>
<evidence type="ECO:0000256" key="5">
    <source>
        <dbReference type="ARBA" id="ARBA00023136"/>
    </source>
</evidence>
<dbReference type="PANTHER" id="PTHR32089:SF119">
    <property type="entry name" value="METHYL-ACCEPTING CHEMOTAXIS PROTEIN CTPL"/>
    <property type="match status" value="1"/>
</dbReference>
<dbReference type="Pfam" id="PF12729">
    <property type="entry name" value="4HB_MCP_1"/>
    <property type="match status" value="1"/>
</dbReference>
<keyword evidence="4 9" id="KW-1133">Transmembrane helix</keyword>
<dbReference type="RefSeq" id="WP_380693671.1">
    <property type="nucleotide sequence ID" value="NZ_JBHRYR010000002.1"/>
</dbReference>
<dbReference type="Gene3D" id="1.10.287.950">
    <property type="entry name" value="Methyl-accepting chemotaxis protein"/>
    <property type="match status" value="1"/>
</dbReference>
<keyword evidence="3 9" id="KW-0812">Transmembrane</keyword>
<protein>
    <submittedName>
        <fullName evidence="12">Methyl-accepting chemotaxis protein</fullName>
    </submittedName>
</protein>
<dbReference type="PROSITE" id="PS50111">
    <property type="entry name" value="CHEMOTAXIS_TRANSDUC_2"/>
    <property type="match status" value="1"/>
</dbReference>
<dbReference type="Proteomes" id="UP001595617">
    <property type="component" value="Unassembled WGS sequence"/>
</dbReference>
<keyword evidence="5 9" id="KW-0472">Membrane</keyword>
<evidence type="ECO:0000256" key="3">
    <source>
        <dbReference type="ARBA" id="ARBA00022692"/>
    </source>
</evidence>
<dbReference type="PROSITE" id="PS50192">
    <property type="entry name" value="T_SNARE"/>
    <property type="match status" value="1"/>
</dbReference>
<dbReference type="InterPro" id="IPR024478">
    <property type="entry name" value="HlyB_4HB_MCP"/>
</dbReference>
<keyword evidence="2" id="KW-1003">Cell membrane</keyword>
<keyword evidence="2" id="KW-0997">Cell inner membrane</keyword>
<keyword evidence="13" id="KW-1185">Reference proteome</keyword>
<evidence type="ECO:0000256" key="2">
    <source>
        <dbReference type="ARBA" id="ARBA00022519"/>
    </source>
</evidence>
<feature type="domain" description="Methyl-accepting transducer" evidence="10">
    <location>
        <begin position="273"/>
        <end position="509"/>
    </location>
</feature>
<comment type="similarity">
    <text evidence="7">Belongs to the methyl-accepting chemotaxis (MCP) protein family.</text>
</comment>
<evidence type="ECO:0000256" key="8">
    <source>
        <dbReference type="PROSITE-ProRule" id="PRU00284"/>
    </source>
</evidence>
<reference evidence="13" key="1">
    <citation type="journal article" date="2019" name="Int. J. Syst. Evol. Microbiol.">
        <title>The Global Catalogue of Microorganisms (GCM) 10K type strain sequencing project: providing services to taxonomists for standard genome sequencing and annotation.</title>
        <authorList>
            <consortium name="The Broad Institute Genomics Platform"/>
            <consortium name="The Broad Institute Genome Sequencing Center for Infectious Disease"/>
            <person name="Wu L."/>
            <person name="Ma J."/>
        </authorList>
    </citation>
    <scope>NUCLEOTIDE SEQUENCE [LARGE SCALE GENOMIC DNA]</scope>
    <source>
        <strain evidence="13">IBRC 10765</strain>
    </source>
</reference>
<evidence type="ECO:0000256" key="6">
    <source>
        <dbReference type="ARBA" id="ARBA00023224"/>
    </source>
</evidence>
<feature type="domain" description="T-SNARE coiled-coil homology" evidence="11">
    <location>
        <begin position="460"/>
        <end position="506"/>
    </location>
</feature>
<sequence length="545" mass="58560">MKSKSTLSLRHRLLIALSVPVLAFLAYSTFSIYEAGKIYHNVEAIYADRVIPLQQLKTIADDYAVLVVDAVNKANAGLVTAEQAAADIRAAASRIDQEWTNYNQIDHTADEQALVNEAQLLFQNADVDIERALAVLDRLQGNVAGQLESLDGPLYDTIDPISSKITELVELQLTIAGQQYQSATAEYGVIRTTSILMVAILLFISAAVGFWIFRWLVSQIGGEPSVVMDITQRIARGELSVAVPNNAPQGSIMEAMKKLRDTLHPVVEDVQANASRLAVLGAQLNARAESARPQVERQQDETVQVATAMSEMTATVAEVANSAVGAAGASQDAETAVNSGAAVVQRVIESIETLASRLNEVSESVSSVANDSEEIGGILNVISGIAEQTNLLALNAAIEAARAGEQGRGFAVVADEVRNLAGRTHDSTQQIQQMIEKLRANVAGAVDVMGKSLDQAHESVAMSSEARTNLEHIRESVSVINNMNTQIASAAEQQSQVAAEIDRNLSVIRDVAREVGEGFEEISVTETEVRQVADQLNQKTAYFTL</sequence>
<evidence type="ECO:0000256" key="9">
    <source>
        <dbReference type="SAM" id="Phobius"/>
    </source>
</evidence>
<dbReference type="SMART" id="SM00283">
    <property type="entry name" value="MA"/>
    <property type="match status" value="1"/>
</dbReference>
<dbReference type="CDD" id="cd11386">
    <property type="entry name" value="MCP_signal"/>
    <property type="match status" value="1"/>
</dbReference>
<evidence type="ECO:0000259" key="10">
    <source>
        <dbReference type="PROSITE" id="PS50111"/>
    </source>
</evidence>
<proteinExistence type="inferred from homology"/>
<comment type="subcellular location">
    <subcellularLocation>
        <location evidence="1">Cell inner membrane</location>
        <topology evidence="1">Multi-pass membrane protein</topology>
    </subcellularLocation>
</comment>
<organism evidence="12 13">
    <name type="scientific">Saccharospirillum mangrovi</name>
    <dbReference type="NCBI Taxonomy" id="2161747"/>
    <lineage>
        <taxon>Bacteria</taxon>
        <taxon>Pseudomonadati</taxon>
        <taxon>Pseudomonadota</taxon>
        <taxon>Gammaproteobacteria</taxon>
        <taxon>Oceanospirillales</taxon>
        <taxon>Saccharospirillaceae</taxon>
        <taxon>Saccharospirillum</taxon>
    </lineage>
</organism>
<evidence type="ECO:0000313" key="12">
    <source>
        <dbReference type="EMBL" id="MFC3852016.1"/>
    </source>
</evidence>
<keyword evidence="6 8" id="KW-0807">Transducer</keyword>
<name>A0ABV7ZXE2_9GAMM</name>
<evidence type="ECO:0000256" key="7">
    <source>
        <dbReference type="ARBA" id="ARBA00029447"/>
    </source>
</evidence>
<dbReference type="InterPro" id="IPR004089">
    <property type="entry name" value="MCPsignal_dom"/>
</dbReference>
<evidence type="ECO:0000259" key="11">
    <source>
        <dbReference type="PROSITE" id="PS50192"/>
    </source>
</evidence>
<comment type="caution">
    <text evidence="12">The sequence shown here is derived from an EMBL/GenBank/DDBJ whole genome shotgun (WGS) entry which is preliminary data.</text>
</comment>
<feature type="transmembrane region" description="Helical" evidence="9">
    <location>
        <begin position="195"/>
        <end position="217"/>
    </location>
</feature>
<accession>A0ABV7ZXE2</accession>
<gene>
    <name evidence="12" type="ORF">ACFOOG_04130</name>
</gene>
<dbReference type="PANTHER" id="PTHR32089">
    <property type="entry name" value="METHYL-ACCEPTING CHEMOTAXIS PROTEIN MCPB"/>
    <property type="match status" value="1"/>
</dbReference>
<dbReference type="Pfam" id="PF00015">
    <property type="entry name" value="MCPsignal"/>
    <property type="match status" value="1"/>
</dbReference>
<evidence type="ECO:0000313" key="13">
    <source>
        <dbReference type="Proteomes" id="UP001595617"/>
    </source>
</evidence>